<comment type="caution">
    <text evidence="1">The sequence shown here is derived from an EMBL/GenBank/DDBJ whole genome shotgun (WGS) entry which is preliminary data.</text>
</comment>
<gene>
    <name evidence="1" type="ORF">JKP88DRAFT_287990</name>
</gene>
<reference evidence="1" key="1">
    <citation type="submission" date="2021-02" db="EMBL/GenBank/DDBJ databases">
        <title>First Annotated Genome of the Yellow-green Alga Tribonema minus.</title>
        <authorList>
            <person name="Mahan K.M."/>
        </authorList>
    </citation>
    <scope>NUCLEOTIDE SEQUENCE</scope>
    <source>
        <strain evidence="1">UTEX B ZZ1240</strain>
    </source>
</reference>
<proteinExistence type="predicted"/>
<dbReference type="Proteomes" id="UP000664859">
    <property type="component" value="Unassembled WGS sequence"/>
</dbReference>
<evidence type="ECO:0000313" key="1">
    <source>
        <dbReference type="EMBL" id="KAG5187683.1"/>
    </source>
</evidence>
<accession>A0A835ZEW6</accession>
<name>A0A835ZEW6_9STRA</name>
<protein>
    <recommendedName>
        <fullName evidence="3">Leucine-rich repeat domain-containing protein</fullName>
    </recommendedName>
</protein>
<organism evidence="1 2">
    <name type="scientific">Tribonema minus</name>
    <dbReference type="NCBI Taxonomy" id="303371"/>
    <lineage>
        <taxon>Eukaryota</taxon>
        <taxon>Sar</taxon>
        <taxon>Stramenopiles</taxon>
        <taxon>Ochrophyta</taxon>
        <taxon>PX clade</taxon>
        <taxon>Xanthophyceae</taxon>
        <taxon>Tribonematales</taxon>
        <taxon>Tribonemataceae</taxon>
        <taxon>Tribonema</taxon>
    </lineage>
</organism>
<dbReference type="EMBL" id="JAFCMP010000085">
    <property type="protein sequence ID" value="KAG5187683.1"/>
    <property type="molecule type" value="Genomic_DNA"/>
</dbReference>
<dbReference type="InterPro" id="IPR032675">
    <property type="entry name" value="LRR_dom_sf"/>
</dbReference>
<dbReference type="OrthoDB" id="417426at2759"/>
<evidence type="ECO:0000313" key="2">
    <source>
        <dbReference type="Proteomes" id="UP000664859"/>
    </source>
</evidence>
<dbReference type="AlphaFoldDB" id="A0A835ZEW6"/>
<dbReference type="Gene3D" id="3.80.10.10">
    <property type="entry name" value="Ribonuclease Inhibitor"/>
    <property type="match status" value="1"/>
</dbReference>
<evidence type="ECO:0008006" key="3">
    <source>
        <dbReference type="Google" id="ProtNLM"/>
    </source>
</evidence>
<keyword evidence="2" id="KW-1185">Reference proteome</keyword>
<sequence length="236" mass="26090">MELAGPNAPTIPADHQEMMRRVLTIMAGRRLLPKNCWSLNRVIHDTAAPTVKARLVANSTDSAISHRLLEDNTRRLVVFLELAGDFTSIQERSLNLPPSLTLSLDMEDAIANISADVLPAGLRALELGGSQHEQLDYLPPGLRVLKLCEYEHPLPQLPDTLETLALNQCTHHVAQIPDSLRSLSLELNGCAIDADLPQALQELRLGHEFEHILTFKDFRGSVTVNGGNSEQIEFGW</sequence>